<proteinExistence type="predicted"/>
<comment type="caution">
    <text evidence="1">The sequence shown here is derived from an EMBL/GenBank/DDBJ whole genome shotgun (WGS) entry which is preliminary data.</text>
</comment>
<reference evidence="1" key="1">
    <citation type="submission" date="2020-05" db="EMBL/GenBank/DDBJ databases">
        <title>Large-scale comparative analyses of tick genomes elucidate their genetic diversity and vector capacities.</title>
        <authorList>
            <person name="Jia N."/>
            <person name="Wang J."/>
            <person name="Shi W."/>
            <person name="Du L."/>
            <person name="Sun Y."/>
            <person name="Zhan W."/>
            <person name="Jiang J."/>
            <person name="Wang Q."/>
            <person name="Zhang B."/>
            <person name="Ji P."/>
            <person name="Sakyi L.B."/>
            <person name="Cui X."/>
            <person name="Yuan T."/>
            <person name="Jiang B."/>
            <person name="Yang W."/>
            <person name="Lam T.T.-Y."/>
            <person name="Chang Q."/>
            <person name="Ding S."/>
            <person name="Wang X."/>
            <person name="Zhu J."/>
            <person name="Ruan X."/>
            <person name="Zhao L."/>
            <person name="Wei J."/>
            <person name="Que T."/>
            <person name="Du C."/>
            <person name="Cheng J."/>
            <person name="Dai P."/>
            <person name="Han X."/>
            <person name="Huang E."/>
            <person name="Gao Y."/>
            <person name="Liu J."/>
            <person name="Shao H."/>
            <person name="Ye R."/>
            <person name="Li L."/>
            <person name="Wei W."/>
            <person name="Wang X."/>
            <person name="Wang C."/>
            <person name="Yang T."/>
            <person name="Huo Q."/>
            <person name="Li W."/>
            <person name="Guo W."/>
            <person name="Chen H."/>
            <person name="Zhou L."/>
            <person name="Ni X."/>
            <person name="Tian J."/>
            <person name="Zhou Y."/>
            <person name="Sheng Y."/>
            <person name="Liu T."/>
            <person name="Pan Y."/>
            <person name="Xia L."/>
            <person name="Li J."/>
            <person name="Zhao F."/>
            <person name="Cao W."/>
        </authorList>
    </citation>
    <scope>NUCLEOTIDE SEQUENCE</scope>
    <source>
        <strain evidence="1">Hyas-2018</strain>
    </source>
</reference>
<evidence type="ECO:0000313" key="1">
    <source>
        <dbReference type="EMBL" id="KAH6944523.1"/>
    </source>
</evidence>
<sequence length="366" mass="41922">MDCAVEVRRSLTLCKVQALVWNVYRDTPTSEVDVGSSSLKIVVKQGVLSAQTQIVFPEHMVFKPDTVSTRLERNVFRDRQEFVQPMPCIELTINVLFEDTNSKSKPQKLRVMQANTPYRFMCVVCSAETLGDEVSFNKVLPLPSEDWEEKVGELFCHPVAEAQNTRVPGVREMFFSPTKLIVHDVHVREAFFKDRQLYCETCSSVLGRSETDTSVALFRTRVKVERLDDEDDQTCVTYGGRDAPDVLVAVIREHLGESQTCKVLVQAGNQALLLWLVERDLVFFYRREVQGKTVVVDARLGSKVMYLVTNDLDDIVAVWKEDPLVSEYKFEKEVMEDSIYYLENRCRSMGATFERFRGIFLPEEGP</sequence>
<accession>A0ACB7TEQ8</accession>
<protein>
    <submittedName>
        <fullName evidence="1">Uncharacterized protein</fullName>
    </submittedName>
</protein>
<dbReference type="EMBL" id="CM023481">
    <property type="protein sequence ID" value="KAH6944523.1"/>
    <property type="molecule type" value="Genomic_DNA"/>
</dbReference>
<keyword evidence="2" id="KW-1185">Reference proteome</keyword>
<evidence type="ECO:0000313" key="2">
    <source>
        <dbReference type="Proteomes" id="UP000821845"/>
    </source>
</evidence>
<gene>
    <name evidence="1" type="ORF">HPB50_003673</name>
</gene>
<organism evidence="1 2">
    <name type="scientific">Hyalomma asiaticum</name>
    <name type="common">Tick</name>
    <dbReference type="NCBI Taxonomy" id="266040"/>
    <lineage>
        <taxon>Eukaryota</taxon>
        <taxon>Metazoa</taxon>
        <taxon>Ecdysozoa</taxon>
        <taxon>Arthropoda</taxon>
        <taxon>Chelicerata</taxon>
        <taxon>Arachnida</taxon>
        <taxon>Acari</taxon>
        <taxon>Parasitiformes</taxon>
        <taxon>Ixodida</taxon>
        <taxon>Ixodoidea</taxon>
        <taxon>Ixodidae</taxon>
        <taxon>Hyalomminae</taxon>
        <taxon>Hyalomma</taxon>
    </lineage>
</organism>
<dbReference type="Proteomes" id="UP000821845">
    <property type="component" value="Chromosome 1"/>
</dbReference>
<name>A0ACB7TEQ8_HYAAI</name>